<keyword evidence="7" id="KW-0813">Transport</keyword>
<feature type="transmembrane region" description="Helical" evidence="7">
    <location>
        <begin position="156"/>
        <end position="175"/>
    </location>
</feature>
<evidence type="ECO:0000256" key="2">
    <source>
        <dbReference type="ARBA" id="ARBA00022475"/>
    </source>
</evidence>
<dbReference type="Proteomes" id="UP001630969">
    <property type="component" value="Unassembled WGS sequence"/>
</dbReference>
<organism evidence="8 9">
    <name type="scientific">Aeromonas bivalvium</name>
    <dbReference type="NCBI Taxonomy" id="440079"/>
    <lineage>
        <taxon>Bacteria</taxon>
        <taxon>Pseudomonadati</taxon>
        <taxon>Pseudomonadota</taxon>
        <taxon>Gammaproteobacteria</taxon>
        <taxon>Aeromonadales</taxon>
        <taxon>Aeromonadaceae</taxon>
        <taxon>Aeromonas</taxon>
    </lineage>
</organism>
<dbReference type="RefSeq" id="WP_041995139.1">
    <property type="nucleotide sequence ID" value="NZ_CDBT01000015.1"/>
</dbReference>
<feature type="transmembrane region" description="Helical" evidence="7">
    <location>
        <begin position="210"/>
        <end position="238"/>
    </location>
</feature>
<keyword evidence="5 7" id="KW-0472">Membrane</keyword>
<keyword evidence="7" id="KW-0050">Antiport</keyword>
<sequence length="396" mass="42326">MSEVLKRFLKLESASGIILILAALVALLLANSNLADAYQAFLNTQVQVRISALDINKPLLLWINDGFMAIFFLLVGLEVKREMMEGALSSREQATFPAIAAVGGMLVPALIYSFFNYGDEATRAGWAIPAATDIAFALGVMALLGKRVPTSLKVFLLALAIMDDLGVIIIIALFYTQQLSLTALAVGLVATLLLVWMNRRGVDRISLYMLVGLVLWVAVLKSGVHATLAGVVVGFLIPLKGERHASPLKHLEHQLHPWSAYLILPLFAFANAGVSLDGIGLDTLLGPVPLGIMLGLFVGKPLGIFTISWLSVRLGIAQLPPGVNFFQIFAVSILCGIGFTMSMFIASLAFEHGGMDYGSYSRLGILVGSTLAALVGYVAMRLALPKGIADQSTEGL</sequence>
<evidence type="ECO:0000256" key="7">
    <source>
        <dbReference type="HAMAP-Rule" id="MF_01844"/>
    </source>
</evidence>
<dbReference type="InterPro" id="IPR004670">
    <property type="entry name" value="NhaA"/>
</dbReference>
<protein>
    <recommendedName>
        <fullName evidence="7">Na(+)/H(+) antiporter NhaA</fullName>
    </recommendedName>
    <alternativeName>
        <fullName evidence="7">Sodium/proton antiporter NhaA</fullName>
    </alternativeName>
</protein>
<dbReference type="InterPro" id="IPR023171">
    <property type="entry name" value="Na/H_antiporter_dom_sf"/>
</dbReference>
<dbReference type="HAMAP" id="MF_01844">
    <property type="entry name" value="NhaA"/>
    <property type="match status" value="1"/>
</dbReference>
<feature type="transmembrane region" description="Helical" evidence="7">
    <location>
        <begin position="288"/>
        <end position="312"/>
    </location>
</feature>
<feature type="transmembrane region" description="Helical" evidence="7">
    <location>
        <begin position="98"/>
        <end position="118"/>
    </location>
</feature>
<evidence type="ECO:0000256" key="4">
    <source>
        <dbReference type="ARBA" id="ARBA00022989"/>
    </source>
</evidence>
<feature type="transmembrane region" description="Helical" evidence="7">
    <location>
        <begin position="181"/>
        <end position="198"/>
    </location>
</feature>
<feature type="transmembrane region" description="Helical" evidence="7">
    <location>
        <begin position="258"/>
        <end position="276"/>
    </location>
</feature>
<gene>
    <name evidence="7 8" type="primary">nhaA</name>
    <name evidence="8" type="ORF">ACEUDJ_09855</name>
</gene>
<feature type="transmembrane region" description="Helical" evidence="7">
    <location>
        <begin position="324"/>
        <end position="350"/>
    </location>
</feature>
<keyword evidence="6 7" id="KW-0739">Sodium transport</keyword>
<dbReference type="Gene3D" id="1.20.1530.10">
    <property type="entry name" value="Na+/H+ antiporter like domain"/>
    <property type="match status" value="1"/>
</dbReference>
<keyword evidence="9" id="KW-1185">Reference proteome</keyword>
<feature type="transmembrane region" description="Helical" evidence="7">
    <location>
        <begin position="61"/>
        <end position="77"/>
    </location>
</feature>
<dbReference type="PANTHER" id="PTHR30341:SF0">
    <property type="entry name" value="NA(+)_H(+) ANTIPORTER NHAA"/>
    <property type="match status" value="1"/>
</dbReference>
<dbReference type="EMBL" id="JBGXBU010000003">
    <property type="protein sequence ID" value="MFM4893161.1"/>
    <property type="molecule type" value="Genomic_DNA"/>
</dbReference>
<dbReference type="GeneID" id="97220552"/>
<evidence type="ECO:0000256" key="3">
    <source>
        <dbReference type="ARBA" id="ARBA00022692"/>
    </source>
</evidence>
<name>A0ABW9GPT1_9GAMM</name>
<keyword evidence="4 7" id="KW-1133">Transmembrane helix</keyword>
<dbReference type="NCBIfam" id="NF007112">
    <property type="entry name" value="PRK09561.1"/>
    <property type="match status" value="1"/>
</dbReference>
<evidence type="ECO:0000256" key="6">
    <source>
        <dbReference type="ARBA" id="ARBA00023201"/>
    </source>
</evidence>
<comment type="catalytic activity">
    <reaction evidence="7">
        <text>Na(+)(in) + 2 H(+)(out) = Na(+)(out) + 2 H(+)(in)</text>
        <dbReference type="Rhea" id="RHEA:29251"/>
        <dbReference type="ChEBI" id="CHEBI:15378"/>
        <dbReference type="ChEBI" id="CHEBI:29101"/>
    </reaction>
</comment>
<reference evidence="8 9" key="1">
    <citation type="submission" date="2024-09" db="EMBL/GenBank/DDBJ databases">
        <title>Aeromonas strains Genome sequencing and assembly.</title>
        <authorList>
            <person name="Hu X."/>
            <person name="Tang B."/>
        </authorList>
    </citation>
    <scope>NUCLEOTIDE SEQUENCE [LARGE SCALE GENOMIC DNA]</scope>
    <source>
        <strain evidence="8 9">NB23SCDHY001</strain>
    </source>
</reference>
<feature type="transmembrane region" description="Helical" evidence="7">
    <location>
        <begin position="124"/>
        <end position="144"/>
    </location>
</feature>
<keyword evidence="3 7" id="KW-0812">Transmembrane</keyword>
<dbReference type="PANTHER" id="PTHR30341">
    <property type="entry name" value="SODIUM ION/PROTON ANTIPORTER NHAA-RELATED"/>
    <property type="match status" value="1"/>
</dbReference>
<keyword evidence="7" id="KW-0915">Sodium</keyword>
<keyword evidence="2 7" id="KW-1003">Cell membrane</keyword>
<keyword evidence="7" id="KW-0406">Ion transport</keyword>
<evidence type="ECO:0000313" key="8">
    <source>
        <dbReference type="EMBL" id="MFM4893161.1"/>
    </source>
</evidence>
<comment type="subcellular location">
    <subcellularLocation>
        <location evidence="1">Cell inner membrane</location>
        <topology evidence="1">Multi-pass membrane protein</topology>
    </subcellularLocation>
    <subcellularLocation>
        <location evidence="7">Cell membrane</location>
        <topology evidence="7">Multi-pass membrane protein</topology>
    </subcellularLocation>
</comment>
<dbReference type="Pfam" id="PF06965">
    <property type="entry name" value="Na_H_antiport_1"/>
    <property type="match status" value="1"/>
</dbReference>
<comment type="function">
    <text evidence="7">Na(+)/H(+) antiporter that extrudes sodium in exchange for external protons.</text>
</comment>
<comment type="caution">
    <text evidence="8">The sequence shown here is derived from an EMBL/GenBank/DDBJ whole genome shotgun (WGS) entry which is preliminary data.</text>
</comment>
<comment type="similarity">
    <text evidence="7">Belongs to the NhaA Na(+)/H(+) (TC 2.A.33) antiporter family.</text>
</comment>
<proteinExistence type="inferred from homology"/>
<evidence type="ECO:0000256" key="5">
    <source>
        <dbReference type="ARBA" id="ARBA00023136"/>
    </source>
</evidence>
<feature type="transmembrane region" description="Helical" evidence="7">
    <location>
        <begin position="362"/>
        <end position="380"/>
    </location>
</feature>
<dbReference type="NCBIfam" id="NF007111">
    <property type="entry name" value="PRK09560.1"/>
    <property type="match status" value="1"/>
</dbReference>
<accession>A0ABW9GPT1</accession>
<evidence type="ECO:0000256" key="1">
    <source>
        <dbReference type="ARBA" id="ARBA00004429"/>
    </source>
</evidence>
<dbReference type="NCBIfam" id="TIGR00773">
    <property type="entry name" value="NhaA"/>
    <property type="match status" value="1"/>
</dbReference>
<evidence type="ECO:0000313" key="9">
    <source>
        <dbReference type="Proteomes" id="UP001630969"/>
    </source>
</evidence>